<keyword evidence="2" id="KW-1003">Cell membrane</keyword>
<keyword evidence="4 6" id="KW-1133">Transmembrane helix</keyword>
<dbReference type="PANTHER" id="PTHR42770">
    <property type="entry name" value="AMINO ACID TRANSPORTER-RELATED"/>
    <property type="match status" value="1"/>
</dbReference>
<feature type="transmembrane region" description="Helical" evidence="6">
    <location>
        <begin position="315"/>
        <end position="336"/>
    </location>
</feature>
<accession>A0A521D1P0</accession>
<feature type="transmembrane region" description="Helical" evidence="6">
    <location>
        <begin position="7"/>
        <end position="29"/>
    </location>
</feature>
<keyword evidence="5 6" id="KW-0472">Membrane</keyword>
<keyword evidence="3 6" id="KW-0812">Transmembrane</keyword>
<evidence type="ECO:0000256" key="1">
    <source>
        <dbReference type="ARBA" id="ARBA00004651"/>
    </source>
</evidence>
<dbReference type="Proteomes" id="UP000319040">
    <property type="component" value="Unassembled WGS sequence"/>
</dbReference>
<proteinExistence type="predicted"/>
<gene>
    <name evidence="7" type="ORF">SAMN06265379_104121</name>
</gene>
<dbReference type="InterPro" id="IPR050367">
    <property type="entry name" value="APC_superfamily"/>
</dbReference>
<feature type="transmembrane region" description="Helical" evidence="6">
    <location>
        <begin position="342"/>
        <end position="363"/>
    </location>
</feature>
<feature type="transmembrane region" description="Helical" evidence="6">
    <location>
        <begin position="182"/>
        <end position="202"/>
    </location>
</feature>
<dbReference type="InterPro" id="IPR002293">
    <property type="entry name" value="AA/rel_permease1"/>
</dbReference>
<evidence type="ECO:0000313" key="8">
    <source>
        <dbReference type="Proteomes" id="UP000319040"/>
    </source>
</evidence>
<evidence type="ECO:0000313" key="7">
    <source>
        <dbReference type="EMBL" id="SMO65582.1"/>
    </source>
</evidence>
<dbReference type="OrthoDB" id="9762947at2"/>
<feature type="transmembrane region" description="Helical" evidence="6">
    <location>
        <begin position="83"/>
        <end position="115"/>
    </location>
</feature>
<dbReference type="AlphaFoldDB" id="A0A521D1P0"/>
<keyword evidence="8" id="KW-1185">Reference proteome</keyword>
<evidence type="ECO:0000256" key="6">
    <source>
        <dbReference type="SAM" id="Phobius"/>
    </source>
</evidence>
<feature type="transmembrane region" description="Helical" evidence="6">
    <location>
        <begin position="402"/>
        <end position="420"/>
    </location>
</feature>
<dbReference type="Pfam" id="PF13520">
    <property type="entry name" value="AA_permease_2"/>
    <property type="match status" value="1"/>
</dbReference>
<evidence type="ECO:0000256" key="5">
    <source>
        <dbReference type="ARBA" id="ARBA00023136"/>
    </source>
</evidence>
<comment type="subcellular location">
    <subcellularLocation>
        <location evidence="1">Cell membrane</location>
        <topology evidence="1">Multi-pass membrane protein</topology>
    </subcellularLocation>
</comment>
<reference evidence="7 8" key="1">
    <citation type="submission" date="2017-05" db="EMBL/GenBank/DDBJ databases">
        <authorList>
            <person name="Varghese N."/>
            <person name="Submissions S."/>
        </authorList>
    </citation>
    <scope>NUCLEOTIDE SEQUENCE [LARGE SCALE GENOMIC DNA]</scope>
    <source>
        <strain evidence="7 8">DSM 27040</strain>
    </source>
</reference>
<dbReference type="EMBL" id="FXTB01000004">
    <property type="protein sequence ID" value="SMO65582.1"/>
    <property type="molecule type" value="Genomic_DNA"/>
</dbReference>
<name>A0A521D1P0_SACCC</name>
<dbReference type="GO" id="GO:0022857">
    <property type="term" value="F:transmembrane transporter activity"/>
    <property type="evidence" value="ECO:0007669"/>
    <property type="project" value="InterPro"/>
</dbReference>
<sequence>MAKLKKVLSLIEVICVSAGVMVSSGLFILPSLAYAKTGPSMILSYLIGSLIMVPTIFTKAELVTAMPKTGGIFFFADRSMGPLMGTLAGFIGWFSLSFKSAFSLLAVGLFVLLLNPMVTEWQIKMIAVACCLFFTIINVLGVKLAGRFQVLIVLILVIALLIYIIDGLFHVEMARFTPFSTYSINSILATAGFIFISFSGTTKIAAIAGEVKNPRRNLPLGMFYSWGIVSTLYVLAIFVTIGVVPAEELSSSFTPISIGGGIIMGDFGLVMMSVAALLAFVSTGNAGLLAASRNPLAMGKEDLIPSFFGRITKRYGTPGIAIVFTGLFMSTVILFFDLDTFVKTASALVLLLFILANIALIFMRESNMKHYRPAYKSPLYPWMQIMGIVGYSFLLFEMGKAPLLIVGLFVLGSLIWYFIYARGKIKREYALLHVVERITGIQQTDQLLDEELREILLERDDITEKKFLKFIKRCPVLEFNTPLSVEEVAVAVADELADKLKISYKKLQAQIQDHEKQPEVIVHAGVACLSIPIQGHNKFEVVMIRDRTGTIFSTTAIPVYAAFVIVYSPDEWNFQFHSVSWIVEIAELADLRKQRFMAEDKEGLRDVVLSLWKQRKLYK</sequence>
<dbReference type="PANTHER" id="PTHR42770:SF7">
    <property type="entry name" value="MEMBRANE PROTEIN"/>
    <property type="match status" value="1"/>
</dbReference>
<feature type="transmembrane region" description="Helical" evidence="6">
    <location>
        <begin position="148"/>
        <end position="170"/>
    </location>
</feature>
<organism evidence="7 8">
    <name type="scientific">Saccharicrinis carchari</name>
    <dbReference type="NCBI Taxonomy" id="1168039"/>
    <lineage>
        <taxon>Bacteria</taxon>
        <taxon>Pseudomonadati</taxon>
        <taxon>Bacteroidota</taxon>
        <taxon>Bacteroidia</taxon>
        <taxon>Marinilabiliales</taxon>
        <taxon>Marinilabiliaceae</taxon>
        <taxon>Saccharicrinis</taxon>
    </lineage>
</organism>
<feature type="transmembrane region" description="Helical" evidence="6">
    <location>
        <begin position="121"/>
        <end position="141"/>
    </location>
</feature>
<dbReference type="RefSeq" id="WP_142533278.1">
    <property type="nucleotide sequence ID" value="NZ_FXTB01000004.1"/>
</dbReference>
<feature type="transmembrane region" description="Helical" evidence="6">
    <location>
        <begin position="379"/>
        <end position="396"/>
    </location>
</feature>
<evidence type="ECO:0000256" key="4">
    <source>
        <dbReference type="ARBA" id="ARBA00022989"/>
    </source>
</evidence>
<feature type="transmembrane region" description="Helical" evidence="6">
    <location>
        <begin position="256"/>
        <end position="281"/>
    </location>
</feature>
<dbReference type="GO" id="GO:0005886">
    <property type="term" value="C:plasma membrane"/>
    <property type="evidence" value="ECO:0007669"/>
    <property type="project" value="UniProtKB-SubCell"/>
</dbReference>
<dbReference type="Gene3D" id="1.20.1740.10">
    <property type="entry name" value="Amino acid/polyamine transporter I"/>
    <property type="match status" value="1"/>
</dbReference>
<evidence type="ECO:0000256" key="2">
    <source>
        <dbReference type="ARBA" id="ARBA00022475"/>
    </source>
</evidence>
<protein>
    <submittedName>
        <fullName evidence="7">Amino acid/polyamine/organocation transporter, APC superfamily</fullName>
    </submittedName>
</protein>
<feature type="transmembrane region" description="Helical" evidence="6">
    <location>
        <begin position="223"/>
        <end position="244"/>
    </location>
</feature>
<evidence type="ECO:0000256" key="3">
    <source>
        <dbReference type="ARBA" id="ARBA00022692"/>
    </source>
</evidence>
<feature type="transmembrane region" description="Helical" evidence="6">
    <location>
        <begin position="41"/>
        <end position="62"/>
    </location>
</feature>